<proteinExistence type="inferred from homology"/>
<name>A0A239PPU0_9RHOB</name>
<gene>
    <name evidence="5" type="ORF">SAMN05444959_102436</name>
</gene>
<accession>A0A239PPU0</accession>
<dbReference type="CDD" id="cd16032">
    <property type="entry name" value="choline-sulfatase"/>
    <property type="match status" value="1"/>
</dbReference>
<dbReference type="PROSITE" id="PS00149">
    <property type="entry name" value="SULFATASE_2"/>
    <property type="match status" value="1"/>
</dbReference>
<dbReference type="PANTHER" id="PTHR46615">
    <property type="entry name" value="ARYLSULFATASE K"/>
    <property type="match status" value="1"/>
</dbReference>
<feature type="domain" description="Sulfatase N-terminal" evidence="3">
    <location>
        <begin position="5"/>
        <end position="349"/>
    </location>
</feature>
<dbReference type="Proteomes" id="UP000198307">
    <property type="component" value="Unassembled WGS sequence"/>
</dbReference>
<dbReference type="EMBL" id="FZQB01000002">
    <property type="protein sequence ID" value="SNT71916.1"/>
    <property type="molecule type" value="Genomic_DNA"/>
</dbReference>
<dbReference type="InterPro" id="IPR024607">
    <property type="entry name" value="Sulfatase_CS"/>
</dbReference>
<protein>
    <submittedName>
        <fullName evidence="5">Choline-sulfatase</fullName>
    </submittedName>
</protein>
<dbReference type="InterPro" id="IPR025863">
    <property type="entry name" value="Choline_sulf_C_dom"/>
</dbReference>
<organism evidence="5 6">
    <name type="scientific">Paracoccus seriniphilus</name>
    <dbReference type="NCBI Taxonomy" id="184748"/>
    <lineage>
        <taxon>Bacteria</taxon>
        <taxon>Pseudomonadati</taxon>
        <taxon>Pseudomonadota</taxon>
        <taxon>Alphaproteobacteria</taxon>
        <taxon>Rhodobacterales</taxon>
        <taxon>Paracoccaceae</taxon>
        <taxon>Paracoccus</taxon>
    </lineage>
</organism>
<reference evidence="5 6" key="1">
    <citation type="submission" date="2017-07" db="EMBL/GenBank/DDBJ databases">
        <authorList>
            <person name="Sun Z.S."/>
            <person name="Albrecht U."/>
            <person name="Echele G."/>
            <person name="Lee C.C."/>
        </authorList>
    </citation>
    <scope>NUCLEOTIDE SEQUENCE [LARGE SCALE GENOMIC DNA]</scope>
    <source>
        <strain evidence="5 6">DSM 14827</strain>
    </source>
</reference>
<dbReference type="AlphaFoldDB" id="A0A239PPU0"/>
<evidence type="ECO:0000256" key="2">
    <source>
        <dbReference type="ARBA" id="ARBA00022801"/>
    </source>
</evidence>
<dbReference type="InterPro" id="IPR017785">
    <property type="entry name" value="Choline-sulfatase"/>
</dbReference>
<dbReference type="GO" id="GO:0004065">
    <property type="term" value="F:arylsulfatase activity"/>
    <property type="evidence" value="ECO:0007669"/>
    <property type="project" value="TreeGrafter"/>
</dbReference>
<keyword evidence="6" id="KW-1185">Reference proteome</keyword>
<keyword evidence="2" id="KW-0378">Hydrolase</keyword>
<comment type="similarity">
    <text evidence="1">Belongs to the sulfatase family.</text>
</comment>
<evidence type="ECO:0000259" key="4">
    <source>
        <dbReference type="Pfam" id="PF12411"/>
    </source>
</evidence>
<dbReference type="InterPro" id="IPR017850">
    <property type="entry name" value="Alkaline_phosphatase_core_sf"/>
</dbReference>
<dbReference type="Pfam" id="PF12411">
    <property type="entry name" value="Choline_sulf_C"/>
    <property type="match status" value="1"/>
</dbReference>
<dbReference type="InterPro" id="IPR051849">
    <property type="entry name" value="GAG-degrading_sulfatase"/>
</dbReference>
<dbReference type="PANTHER" id="PTHR46615:SF1">
    <property type="entry name" value="ARYLSULFATASE K"/>
    <property type="match status" value="1"/>
</dbReference>
<dbReference type="RefSeq" id="WP_218822538.1">
    <property type="nucleotide sequence ID" value="NZ_CP067129.1"/>
</dbReference>
<evidence type="ECO:0000313" key="6">
    <source>
        <dbReference type="Proteomes" id="UP000198307"/>
    </source>
</evidence>
<evidence type="ECO:0000259" key="3">
    <source>
        <dbReference type="Pfam" id="PF00884"/>
    </source>
</evidence>
<dbReference type="FunFam" id="3.40.720.10:FF:000032">
    <property type="entry name" value="Choline sulfatase"/>
    <property type="match status" value="1"/>
</dbReference>
<dbReference type="NCBIfam" id="TIGR03417">
    <property type="entry name" value="chol_sulfatase"/>
    <property type="match status" value="1"/>
</dbReference>
<sequence length="510" mass="57134">MTGQPNIVVVMADQLAPQFCGAYGHPVAKTPHMDELAARGMRFDAAYCNSPLCAPSRFAFMSGQLISRIAAYDNGSEFRASVPTFAHYLKVLGYRTCLSGKMHFVGPDQKHGFQDRVTTDIYPADFAWTPDWQRPDERIGKWYHNMQTVKESGTAVATFQTDYDDEVGFAARRWLIDRARDRAHGDAAPFCLVASFIHPHDPYVAKPEWWDLYEDEQIDLPETVLGDDQQDPFSRRLRDGIEASSVPLSEEEIRRARRAYLANVSYFDSKLGEIVKTLRDIGELDNTVIIVTADHGDMLGERGLWYKMNFFEHSARIPLIMAGPGIATGTARNACSLVDLLPSFLDIAGGTPDMLGEAVDGRSLMPLARGEDDPIDEAIGEYCAEMTSAPVFMIRRGTFKYIHCDTDPPQLYDLSADPAEIRNLADDPAYRDVAQRFAAEVAARWNSAELRDQIMATQKSRQALHGAMEAGAGEHWDYNPPSDASQQYVRNHMDWTEAAGRYRFPPLKEA</sequence>
<evidence type="ECO:0000256" key="1">
    <source>
        <dbReference type="ARBA" id="ARBA00008779"/>
    </source>
</evidence>
<feature type="domain" description="Choline sulfatase enzyme C-terminal" evidence="4">
    <location>
        <begin position="453"/>
        <end position="504"/>
    </location>
</feature>
<dbReference type="InterPro" id="IPR000917">
    <property type="entry name" value="Sulfatase_N"/>
</dbReference>
<dbReference type="Gene3D" id="3.40.720.10">
    <property type="entry name" value="Alkaline Phosphatase, subunit A"/>
    <property type="match status" value="1"/>
</dbReference>
<dbReference type="Pfam" id="PF00884">
    <property type="entry name" value="Sulfatase"/>
    <property type="match status" value="1"/>
</dbReference>
<dbReference type="GO" id="GO:0015024">
    <property type="term" value="F:glucuronate-2-sulfatase activity"/>
    <property type="evidence" value="ECO:0007669"/>
    <property type="project" value="TreeGrafter"/>
</dbReference>
<evidence type="ECO:0000313" key="5">
    <source>
        <dbReference type="EMBL" id="SNT71916.1"/>
    </source>
</evidence>
<dbReference type="SUPFAM" id="SSF53649">
    <property type="entry name" value="Alkaline phosphatase-like"/>
    <property type="match status" value="1"/>
</dbReference>